<keyword evidence="1" id="KW-0732">Signal</keyword>
<dbReference type="EMBL" id="JARPOI010000001">
    <property type="protein sequence ID" value="KAJ9189221.1"/>
    <property type="molecule type" value="Genomic_DNA"/>
</dbReference>
<feature type="domain" description="RNase H type-1" evidence="2">
    <location>
        <begin position="74"/>
        <end position="194"/>
    </location>
</feature>
<evidence type="ECO:0000313" key="3">
    <source>
        <dbReference type="EMBL" id="KAJ9189221.1"/>
    </source>
</evidence>
<dbReference type="InterPro" id="IPR012337">
    <property type="entry name" value="RNaseH-like_sf"/>
</dbReference>
<sequence length="218" mass="24785">MTLLLVHLIWAIWKSRNALIFNHCLLTYQEVISKAITFYEEFLEHQQNQSTPPQLEDQQLSIWTPPPIGFIKLNFDTGVNIRRKLGAIAVIARNYAGHIICWSCKRFRGIVDPLTLEALACREAIQLAIIKGFSQVLVEGDSKSVIEMAKGAATTCDLQGIFNDILVFSSDVPHISFLFATRIYNRPAHSLVQKYLQDDSFMVNPMEQLYFVTHSLPC</sequence>
<evidence type="ECO:0000313" key="4">
    <source>
        <dbReference type="Proteomes" id="UP001174677"/>
    </source>
</evidence>
<protein>
    <recommendedName>
        <fullName evidence="2">RNase H type-1 domain-containing protein</fullName>
    </recommendedName>
</protein>
<accession>A0ABQ9NAC0</accession>
<evidence type="ECO:0000256" key="1">
    <source>
        <dbReference type="SAM" id="SignalP"/>
    </source>
</evidence>
<dbReference type="PANTHER" id="PTHR47074">
    <property type="entry name" value="BNAC02G40300D PROTEIN"/>
    <property type="match status" value="1"/>
</dbReference>
<dbReference type="InterPro" id="IPR044730">
    <property type="entry name" value="RNase_H-like_dom_plant"/>
</dbReference>
<dbReference type="Gene3D" id="3.30.420.10">
    <property type="entry name" value="Ribonuclease H-like superfamily/Ribonuclease H"/>
    <property type="match status" value="1"/>
</dbReference>
<dbReference type="PANTHER" id="PTHR47074:SF61">
    <property type="entry name" value="RNASE H TYPE-1 DOMAIN-CONTAINING PROTEIN"/>
    <property type="match status" value="1"/>
</dbReference>
<dbReference type="Proteomes" id="UP001174677">
    <property type="component" value="Chromosome 1"/>
</dbReference>
<proteinExistence type="predicted"/>
<name>A0ABQ9NAC0_HEVBR</name>
<dbReference type="InterPro" id="IPR002156">
    <property type="entry name" value="RNaseH_domain"/>
</dbReference>
<dbReference type="SUPFAM" id="SSF53098">
    <property type="entry name" value="Ribonuclease H-like"/>
    <property type="match status" value="1"/>
</dbReference>
<reference evidence="3" key="1">
    <citation type="journal article" date="2023" name="Plant Biotechnol. J.">
        <title>Chromosome-level wild Hevea brasiliensis genome provides new tools for genomic-assisted breeding and valuable loci to elevate rubber yield.</title>
        <authorList>
            <person name="Cheng H."/>
            <person name="Song X."/>
            <person name="Hu Y."/>
            <person name="Wu T."/>
            <person name="Yang Q."/>
            <person name="An Z."/>
            <person name="Feng S."/>
            <person name="Deng Z."/>
            <person name="Wu W."/>
            <person name="Zeng X."/>
            <person name="Tu M."/>
            <person name="Wang X."/>
            <person name="Huang H."/>
        </authorList>
    </citation>
    <scope>NUCLEOTIDE SEQUENCE</scope>
    <source>
        <strain evidence="3">MT/VB/25A 57/8</strain>
    </source>
</reference>
<evidence type="ECO:0000259" key="2">
    <source>
        <dbReference type="Pfam" id="PF13456"/>
    </source>
</evidence>
<feature type="chain" id="PRO_5045947161" description="RNase H type-1 domain-containing protein" evidence="1">
    <location>
        <begin position="19"/>
        <end position="218"/>
    </location>
</feature>
<dbReference type="Pfam" id="PF13456">
    <property type="entry name" value="RVT_3"/>
    <property type="match status" value="1"/>
</dbReference>
<gene>
    <name evidence="3" type="ORF">P3X46_000540</name>
</gene>
<organism evidence="3 4">
    <name type="scientific">Hevea brasiliensis</name>
    <name type="common">Para rubber tree</name>
    <name type="synonym">Siphonia brasiliensis</name>
    <dbReference type="NCBI Taxonomy" id="3981"/>
    <lineage>
        <taxon>Eukaryota</taxon>
        <taxon>Viridiplantae</taxon>
        <taxon>Streptophyta</taxon>
        <taxon>Embryophyta</taxon>
        <taxon>Tracheophyta</taxon>
        <taxon>Spermatophyta</taxon>
        <taxon>Magnoliopsida</taxon>
        <taxon>eudicotyledons</taxon>
        <taxon>Gunneridae</taxon>
        <taxon>Pentapetalae</taxon>
        <taxon>rosids</taxon>
        <taxon>fabids</taxon>
        <taxon>Malpighiales</taxon>
        <taxon>Euphorbiaceae</taxon>
        <taxon>Crotonoideae</taxon>
        <taxon>Micrandreae</taxon>
        <taxon>Hevea</taxon>
    </lineage>
</organism>
<comment type="caution">
    <text evidence="3">The sequence shown here is derived from an EMBL/GenBank/DDBJ whole genome shotgun (WGS) entry which is preliminary data.</text>
</comment>
<keyword evidence="4" id="KW-1185">Reference proteome</keyword>
<dbReference type="InterPro" id="IPR036397">
    <property type="entry name" value="RNaseH_sf"/>
</dbReference>
<dbReference type="CDD" id="cd06222">
    <property type="entry name" value="RNase_H_like"/>
    <property type="match status" value="1"/>
</dbReference>
<dbReference type="InterPro" id="IPR052929">
    <property type="entry name" value="RNase_H-like_EbsB-rel"/>
</dbReference>
<feature type="signal peptide" evidence="1">
    <location>
        <begin position="1"/>
        <end position="18"/>
    </location>
</feature>